<dbReference type="AlphaFoldDB" id="A0A1Q8Q1B2"/>
<evidence type="ECO:0000256" key="3">
    <source>
        <dbReference type="ARBA" id="ARBA00022793"/>
    </source>
</evidence>
<dbReference type="PANTHER" id="PTHR43277:SF3">
    <property type="entry name" value="DECARBOXYLASE, PUTATIVE-RELATED"/>
    <property type="match status" value="1"/>
</dbReference>
<sequence length="467" mass="52331">MDQTKMPLVEALKMHKEKKPVAFHVPGHKNGLLFPFIDLSYDVTELTGLDDLHSSEGCIQEAEKLLSHLYQTIESNFLVNGSTVGNLAMILGSLSEGDCVFVQRNCHKSILNALKMAKATPIFLTPDYDETTKTAVLFSAETLTKAYRQYKNVKAVIFTYPSYYGMTDSFEILAAVAKKNGSLVLVDEAHGAHFVLPYEGIPKSSLYSGADAAVQSAHKMLPAMTMGSYFHIQSKEIDRDKIVFYLQALQSSSPSYPIMVSLDAARAYTAAYEERDVLYSIEVRNSVKEVLESKGCMCVQPDDPYKLLVRADGMSGYELKAMLEQAGLYPEMADPFQVLFIFPLLKEGQMQFEADAIKKLQSFHLKKGTVRNRFPVELKTDGVSHLALPYNEHNKYKKQYIALNEAEGHIAAEMIIPYPPGIPLLMEGEQITRDHLRSLEWLIENGSRFHGGSGLKEKQMAVFRKEL</sequence>
<dbReference type="InterPro" id="IPR052357">
    <property type="entry name" value="Orn_Lys_Arg_decarboxylase-I"/>
</dbReference>
<dbReference type="Pfam" id="PF03711">
    <property type="entry name" value="OKR_DC_1_C"/>
    <property type="match status" value="1"/>
</dbReference>
<evidence type="ECO:0000256" key="4">
    <source>
        <dbReference type="ARBA" id="ARBA00022898"/>
    </source>
</evidence>
<evidence type="ECO:0008006" key="10">
    <source>
        <dbReference type="Google" id="ProtNLM"/>
    </source>
</evidence>
<dbReference type="PANTHER" id="PTHR43277">
    <property type="entry name" value="ARGININE DECARBOXYLASE"/>
    <property type="match status" value="1"/>
</dbReference>
<dbReference type="Gene3D" id="3.90.105.10">
    <property type="entry name" value="Molybdopterin biosynthesis moea protein, domain 2"/>
    <property type="match status" value="1"/>
</dbReference>
<dbReference type="Proteomes" id="UP000185568">
    <property type="component" value="Unassembled WGS sequence"/>
</dbReference>
<name>A0A1Q8Q1B2_9BACI</name>
<accession>A0A1Q8Q1B2</accession>
<keyword evidence="5" id="KW-0456">Lyase</keyword>
<reference evidence="8 9" key="1">
    <citation type="submission" date="2016-12" db="EMBL/GenBank/DDBJ databases">
        <title>Domibacillus antri genome sequencing.</title>
        <authorList>
            <person name="Verma A."/>
            <person name="Krishnamurthi S."/>
        </authorList>
    </citation>
    <scope>NUCLEOTIDE SEQUENCE [LARGE SCALE GENOMIC DNA]</scope>
    <source>
        <strain evidence="8 9">XD80</strain>
    </source>
</reference>
<dbReference type="InterPro" id="IPR015421">
    <property type="entry name" value="PyrdxlP-dep_Trfase_major"/>
</dbReference>
<dbReference type="SUPFAM" id="SSF55904">
    <property type="entry name" value="Ornithine decarboxylase C-terminal domain"/>
    <property type="match status" value="1"/>
</dbReference>
<feature type="domain" description="Orn/Lys/Arg decarboxylase C-terminal" evidence="7">
    <location>
        <begin position="390"/>
        <end position="442"/>
    </location>
</feature>
<dbReference type="GO" id="GO:0016831">
    <property type="term" value="F:carboxy-lyase activity"/>
    <property type="evidence" value="ECO:0007669"/>
    <property type="project" value="UniProtKB-KW"/>
</dbReference>
<keyword evidence="4" id="KW-0663">Pyridoxal phosphate</keyword>
<dbReference type="InterPro" id="IPR015424">
    <property type="entry name" value="PyrdxlP-dep_Trfase"/>
</dbReference>
<proteinExistence type="inferred from homology"/>
<dbReference type="STRING" id="1714264.BTO30_16725"/>
<evidence type="ECO:0000256" key="5">
    <source>
        <dbReference type="ARBA" id="ARBA00023239"/>
    </source>
</evidence>
<dbReference type="SUPFAM" id="SSF53383">
    <property type="entry name" value="PLP-dependent transferases"/>
    <property type="match status" value="1"/>
</dbReference>
<dbReference type="InterPro" id="IPR036633">
    <property type="entry name" value="Prn/Lys/Arg_de-COase_C_sf"/>
</dbReference>
<dbReference type="InterPro" id="IPR008286">
    <property type="entry name" value="Prn/Lys/Arg_de-COase_C"/>
</dbReference>
<evidence type="ECO:0000259" key="6">
    <source>
        <dbReference type="Pfam" id="PF01276"/>
    </source>
</evidence>
<comment type="cofactor">
    <cofactor evidence="1">
        <name>pyridoxal 5'-phosphate</name>
        <dbReference type="ChEBI" id="CHEBI:597326"/>
    </cofactor>
</comment>
<dbReference type="EMBL" id="MSDU01000076">
    <property type="protein sequence ID" value="OLN21112.1"/>
    <property type="molecule type" value="Genomic_DNA"/>
</dbReference>
<keyword evidence="3" id="KW-0210">Decarboxylase</keyword>
<dbReference type="RefSeq" id="WP_075399827.1">
    <property type="nucleotide sequence ID" value="NZ_MSDU01000076.1"/>
</dbReference>
<comment type="caution">
    <text evidence="8">The sequence shown here is derived from an EMBL/GenBank/DDBJ whole genome shotgun (WGS) entry which is preliminary data.</text>
</comment>
<evidence type="ECO:0000256" key="1">
    <source>
        <dbReference type="ARBA" id="ARBA00001933"/>
    </source>
</evidence>
<dbReference type="Gene3D" id="3.40.640.10">
    <property type="entry name" value="Type I PLP-dependent aspartate aminotransferase-like (Major domain)"/>
    <property type="match status" value="1"/>
</dbReference>
<evidence type="ECO:0000313" key="9">
    <source>
        <dbReference type="Proteomes" id="UP000185568"/>
    </source>
</evidence>
<dbReference type="OrthoDB" id="9815233at2"/>
<evidence type="ECO:0000256" key="2">
    <source>
        <dbReference type="ARBA" id="ARBA00010671"/>
    </source>
</evidence>
<protein>
    <recommendedName>
        <fullName evidence="10">Arginine decarboxylase</fullName>
    </recommendedName>
</protein>
<comment type="similarity">
    <text evidence="2">Belongs to the Orn/Lys/Arg decarboxylase class-I family.</text>
</comment>
<dbReference type="InterPro" id="IPR000310">
    <property type="entry name" value="Orn/Lys/Arg_deCO2ase_major_dom"/>
</dbReference>
<gene>
    <name evidence="8" type="ORF">BTO30_16725</name>
</gene>
<organism evidence="8 9">
    <name type="scientific">Domibacillus antri</name>
    <dbReference type="NCBI Taxonomy" id="1714264"/>
    <lineage>
        <taxon>Bacteria</taxon>
        <taxon>Bacillati</taxon>
        <taxon>Bacillota</taxon>
        <taxon>Bacilli</taxon>
        <taxon>Bacillales</taxon>
        <taxon>Bacillaceae</taxon>
        <taxon>Domibacillus</taxon>
    </lineage>
</organism>
<evidence type="ECO:0000313" key="8">
    <source>
        <dbReference type="EMBL" id="OLN21112.1"/>
    </source>
</evidence>
<keyword evidence="9" id="KW-1185">Reference proteome</keyword>
<evidence type="ECO:0000259" key="7">
    <source>
        <dbReference type="Pfam" id="PF03711"/>
    </source>
</evidence>
<dbReference type="Pfam" id="PF01276">
    <property type="entry name" value="OKR_DC_1"/>
    <property type="match status" value="1"/>
</dbReference>
<feature type="domain" description="Orn/Lys/Arg decarboxylases family 1 pyridoxal-P attachment site" evidence="6">
    <location>
        <begin position="7"/>
        <end position="297"/>
    </location>
</feature>